<gene>
    <name evidence="2" type="ORF">BTO11_08585</name>
</gene>
<feature type="domain" description="Lcl C-terminal" evidence="1">
    <location>
        <begin position="34"/>
        <end position="161"/>
    </location>
</feature>
<dbReference type="PANTHER" id="PTHR35812:SF1">
    <property type="entry name" value="LIPOPROTEIN"/>
    <property type="match status" value="1"/>
</dbReference>
<evidence type="ECO:0000313" key="2">
    <source>
        <dbReference type="EMBL" id="PQJ55221.1"/>
    </source>
</evidence>
<dbReference type="AlphaFoldDB" id="A0A2S7V109"/>
<reference evidence="2 3" key="1">
    <citation type="submission" date="2016-12" db="EMBL/GenBank/DDBJ databases">
        <title>Diversity of luminous bacteria.</title>
        <authorList>
            <person name="Yoshizawa S."/>
            <person name="Kogure K."/>
        </authorList>
    </citation>
    <scope>NUCLEOTIDE SEQUENCE [LARGE SCALE GENOMIC DNA]</scope>
    <source>
        <strain evidence="2 3">SA4-48</strain>
    </source>
</reference>
<protein>
    <recommendedName>
        <fullName evidence="1">Lcl C-terminal domain-containing protein</fullName>
    </recommendedName>
</protein>
<evidence type="ECO:0000313" key="3">
    <source>
        <dbReference type="Proteomes" id="UP000239007"/>
    </source>
</evidence>
<accession>A0A2S7V109</accession>
<comment type="caution">
    <text evidence="2">The sequence shown here is derived from an EMBL/GenBank/DDBJ whole genome shotgun (WGS) entry which is preliminary data.</text>
</comment>
<dbReference type="InterPro" id="IPR011460">
    <property type="entry name" value="Lcl_C"/>
</dbReference>
<organism evidence="2 3">
    <name type="scientific">Psychrosphaera saromensis</name>
    <dbReference type="NCBI Taxonomy" id="716813"/>
    <lineage>
        <taxon>Bacteria</taxon>
        <taxon>Pseudomonadati</taxon>
        <taxon>Pseudomonadota</taxon>
        <taxon>Gammaproteobacteria</taxon>
        <taxon>Alteromonadales</taxon>
        <taxon>Pseudoalteromonadaceae</taxon>
        <taxon>Psychrosphaera</taxon>
    </lineage>
</organism>
<proteinExistence type="predicted"/>
<dbReference type="Proteomes" id="UP000239007">
    <property type="component" value="Unassembled WGS sequence"/>
</dbReference>
<keyword evidence="3" id="KW-1185">Reference proteome</keyword>
<sequence>MILSTQAFAVQQCDGSSVTTDDEDFVISEDEPSIVTHSTTGLSWSRCLVGQVWNNDDETCDGTGKQLTWQEALQLSTSYELEQKTGWRVPNIKELASIVERNCVSPSANLTIFDNTPAQSFWSSSPNTAAGQSNEAWAVTFSNGRLDSKLKQQDFYVRMVKYAE</sequence>
<dbReference type="EMBL" id="MSCH01000003">
    <property type="protein sequence ID" value="PQJ55221.1"/>
    <property type="molecule type" value="Genomic_DNA"/>
</dbReference>
<dbReference type="PANTHER" id="PTHR35812">
    <property type="entry name" value="LIPOPROTEIN"/>
    <property type="match status" value="1"/>
</dbReference>
<evidence type="ECO:0000259" key="1">
    <source>
        <dbReference type="Pfam" id="PF07603"/>
    </source>
</evidence>
<name>A0A2S7V109_9GAMM</name>
<dbReference type="Pfam" id="PF07603">
    <property type="entry name" value="Lcl_C"/>
    <property type="match status" value="1"/>
</dbReference>